<evidence type="ECO:0000256" key="2">
    <source>
        <dbReference type="ARBA" id="ARBA00022840"/>
    </source>
</evidence>
<keyword evidence="7" id="KW-1185">Reference proteome</keyword>
<evidence type="ECO:0000259" key="5">
    <source>
        <dbReference type="SMART" id="SM00534"/>
    </source>
</evidence>
<keyword evidence="2" id="KW-0067">ATP-binding</keyword>
<comment type="caution">
    <text evidence="6">The sequence shown here is derived from an EMBL/GenBank/DDBJ whole genome shotgun (WGS) entry which is preliminary data.</text>
</comment>
<keyword evidence="4" id="KW-0812">Transmembrane</keyword>
<feature type="transmembrane region" description="Helical" evidence="4">
    <location>
        <begin position="258"/>
        <end position="282"/>
    </location>
</feature>
<evidence type="ECO:0000256" key="1">
    <source>
        <dbReference type="ARBA" id="ARBA00022741"/>
    </source>
</evidence>
<protein>
    <submittedName>
        <fullName evidence="6">DNA mismatch repair protein MutS</fullName>
    </submittedName>
</protein>
<keyword evidence="1" id="KW-0547">Nucleotide-binding</keyword>
<name>A0A5C6B787_9BACT</name>
<dbReference type="SUPFAM" id="SSF52540">
    <property type="entry name" value="P-loop containing nucleoside triphosphate hydrolases"/>
    <property type="match status" value="1"/>
</dbReference>
<dbReference type="InterPro" id="IPR045076">
    <property type="entry name" value="MutS"/>
</dbReference>
<feature type="domain" description="DNA mismatch repair proteins mutS family" evidence="5">
    <location>
        <begin position="461"/>
        <end position="649"/>
    </location>
</feature>
<organism evidence="6 7">
    <name type="scientific">Stieleria varia</name>
    <dbReference type="NCBI Taxonomy" id="2528005"/>
    <lineage>
        <taxon>Bacteria</taxon>
        <taxon>Pseudomonadati</taxon>
        <taxon>Planctomycetota</taxon>
        <taxon>Planctomycetia</taxon>
        <taxon>Pirellulales</taxon>
        <taxon>Pirellulaceae</taxon>
        <taxon>Stieleria</taxon>
    </lineage>
</organism>
<proteinExistence type="predicted"/>
<dbReference type="InterPro" id="IPR027417">
    <property type="entry name" value="P-loop_NTPase"/>
</dbReference>
<dbReference type="CDD" id="cd03283">
    <property type="entry name" value="ABC_MutS-like"/>
    <property type="match status" value="1"/>
</dbReference>
<keyword evidence="4" id="KW-0472">Membrane</keyword>
<dbReference type="GO" id="GO:0140664">
    <property type="term" value="F:ATP-dependent DNA damage sensor activity"/>
    <property type="evidence" value="ECO:0007669"/>
    <property type="project" value="InterPro"/>
</dbReference>
<dbReference type="GO" id="GO:0005524">
    <property type="term" value="F:ATP binding"/>
    <property type="evidence" value="ECO:0007669"/>
    <property type="project" value="UniProtKB-KW"/>
</dbReference>
<evidence type="ECO:0000256" key="4">
    <source>
        <dbReference type="SAM" id="Phobius"/>
    </source>
</evidence>
<evidence type="ECO:0000313" key="7">
    <source>
        <dbReference type="Proteomes" id="UP000320176"/>
    </source>
</evidence>
<keyword evidence="4" id="KW-1133">Transmembrane helix</keyword>
<dbReference type="EMBL" id="SJPN01000001">
    <property type="protein sequence ID" value="TWU07452.1"/>
    <property type="molecule type" value="Genomic_DNA"/>
</dbReference>
<evidence type="ECO:0000313" key="6">
    <source>
        <dbReference type="EMBL" id="TWU07452.1"/>
    </source>
</evidence>
<dbReference type="InterPro" id="IPR000432">
    <property type="entry name" value="DNA_mismatch_repair_MutS_C"/>
</dbReference>
<feature type="transmembrane region" description="Helical" evidence="4">
    <location>
        <begin position="40"/>
        <end position="58"/>
    </location>
</feature>
<dbReference type="Proteomes" id="UP000320176">
    <property type="component" value="Unassembled WGS sequence"/>
</dbReference>
<dbReference type="RefSeq" id="WP_231741546.1">
    <property type="nucleotide sequence ID" value="NZ_CP151726.1"/>
</dbReference>
<dbReference type="Gene3D" id="3.40.50.300">
    <property type="entry name" value="P-loop containing nucleotide triphosphate hydrolases"/>
    <property type="match status" value="1"/>
</dbReference>
<feature type="transmembrane region" description="Helical" evidence="4">
    <location>
        <begin position="64"/>
        <end position="81"/>
    </location>
</feature>
<evidence type="ECO:0000256" key="3">
    <source>
        <dbReference type="ARBA" id="ARBA00023125"/>
    </source>
</evidence>
<gene>
    <name evidence="6" type="primary">mutS_1</name>
    <name evidence="6" type="ORF">Pla52n_00250</name>
</gene>
<dbReference type="PANTHER" id="PTHR11361">
    <property type="entry name" value="DNA MISMATCH REPAIR PROTEIN MUTS FAMILY MEMBER"/>
    <property type="match status" value="1"/>
</dbReference>
<feature type="transmembrane region" description="Helical" evidence="4">
    <location>
        <begin position="228"/>
        <end position="252"/>
    </location>
</feature>
<dbReference type="GO" id="GO:0030983">
    <property type="term" value="F:mismatched DNA binding"/>
    <property type="evidence" value="ECO:0007669"/>
    <property type="project" value="InterPro"/>
</dbReference>
<dbReference type="PANTHER" id="PTHR11361:SF99">
    <property type="entry name" value="DNA MISMATCH REPAIR PROTEIN"/>
    <property type="match status" value="1"/>
</dbReference>
<keyword evidence="3" id="KW-0238">DNA-binding</keyword>
<dbReference type="SMART" id="SM00534">
    <property type="entry name" value="MUTSac"/>
    <property type="match status" value="1"/>
</dbReference>
<accession>A0A5C6B787</accession>
<dbReference type="GO" id="GO:0006298">
    <property type="term" value="P:mismatch repair"/>
    <property type="evidence" value="ECO:0007669"/>
    <property type="project" value="InterPro"/>
</dbReference>
<dbReference type="Pfam" id="PF00488">
    <property type="entry name" value="MutS_V"/>
    <property type="match status" value="1"/>
</dbReference>
<dbReference type="GO" id="GO:0005829">
    <property type="term" value="C:cytosol"/>
    <property type="evidence" value="ECO:0007669"/>
    <property type="project" value="TreeGrafter"/>
</dbReference>
<reference evidence="6 7" key="1">
    <citation type="submission" date="2019-02" db="EMBL/GenBank/DDBJ databases">
        <title>Deep-cultivation of Planctomycetes and their phenomic and genomic characterization uncovers novel biology.</title>
        <authorList>
            <person name="Wiegand S."/>
            <person name="Jogler M."/>
            <person name="Boedeker C."/>
            <person name="Pinto D."/>
            <person name="Vollmers J."/>
            <person name="Rivas-Marin E."/>
            <person name="Kohn T."/>
            <person name="Peeters S.H."/>
            <person name="Heuer A."/>
            <person name="Rast P."/>
            <person name="Oberbeckmann S."/>
            <person name="Bunk B."/>
            <person name="Jeske O."/>
            <person name="Meyerdierks A."/>
            <person name="Storesund J.E."/>
            <person name="Kallscheuer N."/>
            <person name="Luecker S."/>
            <person name="Lage O.M."/>
            <person name="Pohl T."/>
            <person name="Merkel B.J."/>
            <person name="Hornburger P."/>
            <person name="Mueller R.-W."/>
            <person name="Bruemmer F."/>
            <person name="Labrenz M."/>
            <person name="Spormann A.M."/>
            <person name="Op Den Camp H."/>
            <person name="Overmann J."/>
            <person name="Amann R."/>
            <person name="Jetten M.S.M."/>
            <person name="Mascher T."/>
            <person name="Medema M.H."/>
            <person name="Devos D.P."/>
            <person name="Kaster A.-K."/>
            <person name="Ovreas L."/>
            <person name="Rohde M."/>
            <person name="Galperin M.Y."/>
            <person name="Jogler C."/>
        </authorList>
    </citation>
    <scope>NUCLEOTIDE SEQUENCE [LARGE SCALE GENOMIC DNA]</scope>
    <source>
        <strain evidence="6 7">Pla52n</strain>
    </source>
</reference>
<dbReference type="AlphaFoldDB" id="A0A5C6B787"/>
<sequence>MDDTIPGDDSSALSRYRALLESIENERAELKQSDSRYGNIRAGLFFAALVVLALGYLGTLPSGVVILGWCLFAAFFVAVVMNEPIRDRLEQLSRNRKVANRLIARVERNWDKLTDPFGPDGHCELNLPDHQQAAADDLDLLGKASLFQLVSMASTAPGIRTLARWMTAPADQHLATHRRRAVETLAPMREERLRFYRLAGEVSESTGTPDRFAQWAAGDRWLDQRRGLLVWANVSVVIAVVLIAAVVVGAIGAGPPNLLATSLAALIGLGVLNFGFTALFLGPAHEIFSIAMSNRQSVQHYLELFDSATWLPASNTSDGDDSIASIRRLLIDSERSATKGMHALQRVAAAGSLRQGAATFLLYLPLQAFALWDLRVLDRLENWQSQYGDSVAGWFEALGSWEALLSVAAIADEYPHWVYPNWVSANESDATKKAVSSIQLGHPLLRERDRVCNDVSVGPPGTVLLVTGSNMSGKSTMLRSVGLNISLAATGGPVCAQEFSLPSVELATSIRVSDNLSAGVSFYMAELQRLKGVVEQARSLAEHNECVSLFLLDEILQGTNSRERQIAVVQVLRHLMEVGAIGAISTHDLELADEPDLVSVATTVHFRETIQPDADGNEKMTFDYKMRQGVSPTTNALRLLEMVGLGERR</sequence>